<dbReference type="InterPro" id="IPR026960">
    <property type="entry name" value="RVT-Znf"/>
</dbReference>
<evidence type="ECO:0000313" key="3">
    <source>
        <dbReference type="Proteomes" id="UP000829196"/>
    </source>
</evidence>
<dbReference type="PROSITE" id="PS50878">
    <property type="entry name" value="RT_POL"/>
    <property type="match status" value="1"/>
</dbReference>
<sequence length="1152" mass="130552">MASPSYSTDCPPVPGSGGPVFSAPPGLNFLNNLTNKDPIASEFSLSFVPPAPKVPFFAGELQLGTSDWSLSLVGYSVGPRPAYLSLQNQWNPKFIPKRDEFTSIPIWVKIVDLPLAVWNPPGISKIASFIGHPLAVDALTARKTRLTFARVCILVTSKSTFPDEIPISLDGDDVNLKVIYDWKPTPCSGCGSLVHPPNLCPKNPQPKMFIHGIVSTPHSASFAFTAVYAANSLADRISLWKELAQIAEGMVCPWVIMGGASPHHSQLNELNSWLFDSGTFELSSTGLNFTWFNQRSDDPIHIKLDRMIVNFDWLVKYPTSYYTVEPPGCSDHSPLILYSGNQFKPAGRFLFKNYWIHMEGFWDCVLSAFSTHTCASPIANLYLKLKTLKNCLKKRNWSSANFLQDKVLLLEHNQSRCLELLQRDHLNPELNISLKEINCSLGFYQKAWTNWIMQRGKAKWLSNGEDDLGYLYARIKSRGNSNCIKVITTAEGMFSSPYEIARATIIYPKGSVIPQEQHSLLTILVTSQEIKEIIFSSSKSSSPGPDGYTYEFYKSTWSITGHYVCQVVKIFFETGSLPNSVKATAIVLIPKTSHASHINEFRPISLCNTFYKIIAKILANRMKPFMPKIIHNSQAGFIKDRLATDNIILAMEILKDFKNTSGKDYFCAKLDIKKAFDCISRDFIISRMHEKGFPPQFISWIKGCIFDVPFSVCINGALQGYFTSTSGLRQGCPLSPLLFAIAMDAFSGYLDGRIQYLKFTIANTIAYWIRGAIIPKAGCKIIDRMCARFLYHGSIAEKKLHLISWKKTTMPYCLGGLGIPDIKSMYFGFASTFLWRFYLFKTPLNSWYKLKFDSPFKPISSKASHYWKLICSTAHSIKNSLNFHVSDSDCSLSLIWDPWVNGQSLADLNLHCFPNNMMVCNLVANGIWDLRNVPVHLQQFLHTIPIQVGGNVISWTGKGVPNFKTFSRKFFGEISEVPWHNYIWHKHFAIRYSSYTWLAINGGLKTADVLAARRIHINTRCYFCHTEDESTSHLFFQCPFSFSVLHSLIPDVGCFLLRPNILQLFEYFEDFQVFGAAERNFCYLSICCMIYFLWRERNDRRYGGIHSTVFALSHKISRAISVKVSKWKHVDSLQITFPNCFFGRFYQQAENF</sequence>
<organism evidence="2 3">
    <name type="scientific">Dendrobium nobile</name>
    <name type="common">Orchid</name>
    <dbReference type="NCBI Taxonomy" id="94219"/>
    <lineage>
        <taxon>Eukaryota</taxon>
        <taxon>Viridiplantae</taxon>
        <taxon>Streptophyta</taxon>
        <taxon>Embryophyta</taxon>
        <taxon>Tracheophyta</taxon>
        <taxon>Spermatophyta</taxon>
        <taxon>Magnoliopsida</taxon>
        <taxon>Liliopsida</taxon>
        <taxon>Asparagales</taxon>
        <taxon>Orchidaceae</taxon>
        <taxon>Epidendroideae</taxon>
        <taxon>Malaxideae</taxon>
        <taxon>Dendrobiinae</taxon>
        <taxon>Dendrobium</taxon>
    </lineage>
</organism>
<keyword evidence="3" id="KW-1185">Reference proteome</keyword>
<name>A0A8T3BAC0_DENNO</name>
<protein>
    <recommendedName>
        <fullName evidence="1">Reverse transcriptase domain-containing protein</fullName>
    </recommendedName>
</protein>
<comment type="caution">
    <text evidence="2">The sequence shown here is derived from an EMBL/GenBank/DDBJ whole genome shotgun (WGS) entry which is preliminary data.</text>
</comment>
<evidence type="ECO:0000313" key="2">
    <source>
        <dbReference type="EMBL" id="KAI0507814.1"/>
    </source>
</evidence>
<dbReference type="EMBL" id="JAGYWB010000010">
    <property type="protein sequence ID" value="KAI0507814.1"/>
    <property type="molecule type" value="Genomic_DNA"/>
</dbReference>
<proteinExistence type="predicted"/>
<accession>A0A8T3BAC0</accession>
<dbReference type="InterPro" id="IPR043502">
    <property type="entry name" value="DNA/RNA_pol_sf"/>
</dbReference>
<dbReference type="Pfam" id="PF13966">
    <property type="entry name" value="zf-RVT"/>
    <property type="match status" value="1"/>
</dbReference>
<dbReference type="OrthoDB" id="687991at2759"/>
<dbReference type="AlphaFoldDB" id="A0A8T3BAC0"/>
<evidence type="ECO:0000259" key="1">
    <source>
        <dbReference type="PROSITE" id="PS50878"/>
    </source>
</evidence>
<dbReference type="Proteomes" id="UP000829196">
    <property type="component" value="Unassembled WGS sequence"/>
</dbReference>
<dbReference type="InterPro" id="IPR036691">
    <property type="entry name" value="Endo/exonu/phosph_ase_sf"/>
</dbReference>
<gene>
    <name evidence="2" type="ORF">KFK09_013942</name>
</gene>
<dbReference type="CDD" id="cd01650">
    <property type="entry name" value="RT_nLTR_like"/>
    <property type="match status" value="1"/>
</dbReference>
<reference evidence="2" key="1">
    <citation type="journal article" date="2022" name="Front. Genet.">
        <title>Chromosome-Scale Assembly of the Dendrobium nobile Genome Provides Insights Into the Molecular Mechanism of the Biosynthesis of the Medicinal Active Ingredient of Dendrobium.</title>
        <authorList>
            <person name="Xu Q."/>
            <person name="Niu S.-C."/>
            <person name="Li K.-L."/>
            <person name="Zheng P.-J."/>
            <person name="Zhang X.-J."/>
            <person name="Jia Y."/>
            <person name="Liu Y."/>
            <person name="Niu Y.-X."/>
            <person name="Yu L.-H."/>
            <person name="Chen D.-F."/>
            <person name="Zhang G.-Q."/>
        </authorList>
    </citation>
    <scope>NUCLEOTIDE SEQUENCE</scope>
    <source>
        <tissue evidence="2">Leaf</tissue>
    </source>
</reference>
<dbReference type="Pfam" id="PF00078">
    <property type="entry name" value="RVT_1"/>
    <property type="match status" value="1"/>
</dbReference>
<feature type="domain" description="Reverse transcriptase" evidence="1">
    <location>
        <begin position="570"/>
        <end position="840"/>
    </location>
</feature>
<dbReference type="Gene3D" id="3.60.10.10">
    <property type="entry name" value="Endonuclease/exonuclease/phosphatase"/>
    <property type="match status" value="1"/>
</dbReference>
<dbReference type="PANTHER" id="PTHR19446">
    <property type="entry name" value="REVERSE TRANSCRIPTASES"/>
    <property type="match status" value="1"/>
</dbReference>
<dbReference type="SUPFAM" id="SSF56219">
    <property type="entry name" value="DNase I-like"/>
    <property type="match status" value="1"/>
</dbReference>
<dbReference type="SUPFAM" id="SSF56672">
    <property type="entry name" value="DNA/RNA polymerases"/>
    <property type="match status" value="1"/>
</dbReference>
<dbReference type="InterPro" id="IPR000477">
    <property type="entry name" value="RT_dom"/>
</dbReference>